<gene>
    <name evidence="2" type="ORF">TCIL3000_10_10980</name>
</gene>
<dbReference type="PROSITE" id="PS50280">
    <property type="entry name" value="SET"/>
    <property type="match status" value="1"/>
</dbReference>
<dbReference type="Gene3D" id="3.90.1410.10">
    <property type="entry name" value="set domain protein methyltransferase, domain 1"/>
    <property type="match status" value="1"/>
</dbReference>
<protein>
    <recommendedName>
        <fullName evidence="1">SET domain-containing protein</fullName>
    </recommendedName>
</protein>
<evidence type="ECO:0000313" key="2">
    <source>
        <dbReference type="EMBL" id="CCC94319.1"/>
    </source>
</evidence>
<dbReference type="InterPro" id="IPR001214">
    <property type="entry name" value="SET_dom"/>
</dbReference>
<feature type="domain" description="SET" evidence="1">
    <location>
        <begin position="244"/>
        <end position="374"/>
    </location>
</feature>
<dbReference type="InterPro" id="IPR046341">
    <property type="entry name" value="SET_dom_sf"/>
</dbReference>
<sequence>MTGSNSSLLLRNLHCSVPTIARLYREATSSVGCTPSGEPNNITLPLEISTAKDGENVLEFFCRELGLGVSSLRLWREGLINGMRRRWKYEQCSGRVPSGMSRAHLAPNNDDVLFIRSSIDDLRAVVSPLLTITQPRRRETQHGTSFVATRRILPGVFLLSLPTSAIFFSRPPPATDPLTSFFMHVEDLVGQLVAVECGVCPDGLPPSHAGYVNYLKRSVCPCNNLPFLDRSEVTRILSQGKSVPSVQTGTDDKQKPINSPALELWEYFHCDMEGLPLGEFLRERLTKEEYAWWVSLVLSRRSGAATLIPVVDKLNHHPEPNCYYTMATEESFCGIDVFDNLLAGVDSELLYEPYLHTFSIREIEEGEELTLCYASPPLSSAQRGAETTAVGGGGDSGGISVSLAEGRAAWQLQWGFIPTTDSPYTSRDLLEVATIVAERRVDLRQKLFPPQPVGCRG</sequence>
<evidence type="ECO:0000259" key="1">
    <source>
        <dbReference type="PROSITE" id="PS50280"/>
    </source>
</evidence>
<dbReference type="CDD" id="cd10527">
    <property type="entry name" value="SET_LSMT"/>
    <property type="match status" value="1"/>
</dbReference>
<reference evidence="2" key="1">
    <citation type="journal article" date="2012" name="Proc. Natl. Acad. Sci. U.S.A.">
        <title>Antigenic diversity is generated by distinct evolutionary mechanisms in African trypanosome species.</title>
        <authorList>
            <person name="Jackson A.P."/>
            <person name="Berry A."/>
            <person name="Aslett M."/>
            <person name="Allison H.C."/>
            <person name="Burton P."/>
            <person name="Vavrova-Anderson J."/>
            <person name="Brown R."/>
            <person name="Browne H."/>
            <person name="Corton N."/>
            <person name="Hauser H."/>
            <person name="Gamble J."/>
            <person name="Gilderthorp R."/>
            <person name="Marcello L."/>
            <person name="McQuillan J."/>
            <person name="Otto T.D."/>
            <person name="Quail M.A."/>
            <person name="Sanders M.J."/>
            <person name="van Tonder A."/>
            <person name="Ginger M.L."/>
            <person name="Field M.C."/>
            <person name="Barry J.D."/>
            <person name="Hertz-Fowler C."/>
            <person name="Berriman M."/>
        </authorList>
    </citation>
    <scope>NUCLEOTIDE SEQUENCE</scope>
    <source>
        <strain evidence="2">IL3000</strain>
    </source>
</reference>
<name>G0UY52_TRYCI</name>
<dbReference type="VEuPathDB" id="TriTrypDB:TcIL3000_10_10980"/>
<dbReference type="SUPFAM" id="SSF82199">
    <property type="entry name" value="SET domain"/>
    <property type="match status" value="1"/>
</dbReference>
<dbReference type="AlphaFoldDB" id="G0UY52"/>
<proteinExistence type="predicted"/>
<accession>G0UY52</accession>
<dbReference type="EMBL" id="HE575323">
    <property type="protein sequence ID" value="CCC94319.1"/>
    <property type="molecule type" value="Genomic_DNA"/>
</dbReference>
<organism evidence="2">
    <name type="scientific">Trypanosoma congolense (strain IL3000)</name>
    <dbReference type="NCBI Taxonomy" id="1068625"/>
    <lineage>
        <taxon>Eukaryota</taxon>
        <taxon>Discoba</taxon>
        <taxon>Euglenozoa</taxon>
        <taxon>Kinetoplastea</taxon>
        <taxon>Metakinetoplastina</taxon>
        <taxon>Trypanosomatida</taxon>
        <taxon>Trypanosomatidae</taxon>
        <taxon>Trypanosoma</taxon>
        <taxon>Nannomonas</taxon>
    </lineage>
</organism>